<dbReference type="Pfam" id="PF03108">
    <property type="entry name" value="DBD_Tnp_Mut"/>
    <property type="match status" value="1"/>
</dbReference>
<evidence type="ECO:0000256" key="3">
    <source>
        <dbReference type="ARBA" id="ARBA00023172"/>
    </source>
</evidence>
<dbReference type="AlphaFoldDB" id="A0A1S4BSP2"/>
<organism evidence="4 5">
    <name type="scientific">Nicotiana tabacum</name>
    <name type="common">Common tobacco</name>
    <dbReference type="NCBI Taxonomy" id="4097"/>
    <lineage>
        <taxon>Eukaryota</taxon>
        <taxon>Viridiplantae</taxon>
        <taxon>Streptophyta</taxon>
        <taxon>Embryophyta</taxon>
        <taxon>Tracheophyta</taxon>
        <taxon>Spermatophyta</taxon>
        <taxon>Magnoliopsida</taxon>
        <taxon>eudicotyledons</taxon>
        <taxon>Gunneridae</taxon>
        <taxon>Pentapetalae</taxon>
        <taxon>asterids</taxon>
        <taxon>lamiids</taxon>
        <taxon>Solanales</taxon>
        <taxon>Solanaceae</taxon>
        <taxon>Nicotianoideae</taxon>
        <taxon>Nicotianeae</taxon>
        <taxon>Nicotiana</taxon>
    </lineage>
</organism>
<dbReference type="GeneID" id="107811467"/>
<dbReference type="Pfam" id="PF10551">
    <property type="entry name" value="MULE"/>
    <property type="match status" value="1"/>
</dbReference>
<dbReference type="GO" id="GO:0003677">
    <property type="term" value="F:DNA binding"/>
    <property type="evidence" value="ECO:0007669"/>
    <property type="project" value="UniProtKB-KW"/>
</dbReference>
<sequence>MDKVDSIIQSNIKENNKHQLMCENSFCGDFSDSEADFSDDALVDTHEKRNQSILEERELLSDEIKRKMVDIEGDPDCVDSEDVQSLDSDFETESFNFPKFNPKTDGDNPVLGLEYTFGTKQEFKNVVATHEIKNEKYIQWSRNDSVRMEARCIHHPECKWIIMASRMQRDKAFQIKTYNPIHTCKEWHHENRTITLYFIARRYLKKIGSNRDWKVAEFRDRVSVELRAQVTLSQAKRAKMKGIALIDGDIKDQYKMMWDYCNEIDRTNSGSTVYMKFTDNEIPNEPWRISKNIYFWHDGNNNIFPVAYAIVEKENKDTWAWFLNHLAADLNIHETGWTFTSDKQKGLIKAFNEVLPHVNHRFCVRHLHNNFKRARFGGISLKEVLWVAAKATTMRKFNDCMTDILKLDPDAASWLTDKDPSEWSMSHFSSDAKCDTLLNNLWEVFNSMILDASDKPIVTLLEKLRYLIMARMLANRKKAEK</sequence>
<dbReference type="InterPro" id="IPR004332">
    <property type="entry name" value="Transposase_MuDR"/>
</dbReference>
<evidence type="ECO:0000313" key="5">
    <source>
        <dbReference type="RefSeq" id="XP_016491881.1"/>
    </source>
</evidence>
<dbReference type="RefSeq" id="XP_016491881.1">
    <property type="nucleotide sequence ID" value="XM_016636395.1"/>
</dbReference>
<dbReference type="PaxDb" id="4097-A0A1S4BSP2"/>
<reference evidence="5" key="2">
    <citation type="submission" date="2025-08" db="UniProtKB">
        <authorList>
            <consortium name="RefSeq"/>
        </authorList>
    </citation>
    <scope>IDENTIFICATION</scope>
</reference>
<dbReference type="PANTHER" id="PTHR31973:SF191">
    <property type="entry name" value="OS05G0489400 PROTEIN"/>
    <property type="match status" value="1"/>
</dbReference>
<evidence type="ECO:0000313" key="4">
    <source>
        <dbReference type="Proteomes" id="UP000790787"/>
    </source>
</evidence>
<dbReference type="InterPro" id="IPR001207">
    <property type="entry name" value="Transposase_mutator"/>
</dbReference>
<dbReference type="InterPro" id="IPR018289">
    <property type="entry name" value="MULE_transposase_dom"/>
</dbReference>
<dbReference type="PROSITE" id="PS01007">
    <property type="entry name" value="TRANSPOSASE_MUTATOR"/>
    <property type="match status" value="1"/>
</dbReference>
<gene>
    <name evidence="5" type="primary">LOC107811467</name>
</gene>
<dbReference type="GO" id="GO:0004803">
    <property type="term" value="F:transposase activity"/>
    <property type="evidence" value="ECO:0007669"/>
    <property type="project" value="InterPro"/>
</dbReference>
<dbReference type="GO" id="GO:0006313">
    <property type="term" value="P:DNA transposition"/>
    <property type="evidence" value="ECO:0007669"/>
    <property type="project" value="InterPro"/>
</dbReference>
<keyword evidence="3" id="KW-0233">DNA recombination</keyword>
<dbReference type="KEGG" id="nta:107811467"/>
<proteinExistence type="predicted"/>
<name>A0A1S4BSP2_TOBAC</name>
<keyword evidence="1" id="KW-0815">Transposition</keyword>
<evidence type="ECO:0000256" key="1">
    <source>
        <dbReference type="ARBA" id="ARBA00022578"/>
    </source>
</evidence>
<dbReference type="STRING" id="4097.A0A1S4BSP2"/>
<dbReference type="OMA" id="IHHPECK"/>
<dbReference type="OrthoDB" id="1918246at2759"/>
<reference evidence="4" key="1">
    <citation type="journal article" date="2014" name="Nat. Commun.">
        <title>The tobacco genome sequence and its comparison with those of tomato and potato.</title>
        <authorList>
            <person name="Sierro N."/>
            <person name="Battey J.N."/>
            <person name="Ouadi S."/>
            <person name="Bakaher N."/>
            <person name="Bovet L."/>
            <person name="Willig A."/>
            <person name="Goepfert S."/>
            <person name="Peitsch M.C."/>
            <person name="Ivanov N.V."/>
        </authorList>
    </citation>
    <scope>NUCLEOTIDE SEQUENCE [LARGE SCALE GENOMIC DNA]</scope>
</reference>
<keyword evidence="4" id="KW-1185">Reference proteome</keyword>
<protein>
    <submittedName>
        <fullName evidence="5">Uncharacterized protein</fullName>
    </submittedName>
</protein>
<evidence type="ECO:0000256" key="2">
    <source>
        <dbReference type="ARBA" id="ARBA00023125"/>
    </source>
</evidence>
<keyword evidence="2" id="KW-0238">DNA-binding</keyword>
<dbReference type="PANTHER" id="PTHR31973">
    <property type="entry name" value="POLYPROTEIN, PUTATIVE-RELATED"/>
    <property type="match status" value="1"/>
</dbReference>
<dbReference type="Proteomes" id="UP000790787">
    <property type="component" value="Chromosome 20"/>
</dbReference>
<accession>A0A1S4BSP2</accession>